<dbReference type="STRING" id="1642818.AWE51_18165"/>
<dbReference type="InterPro" id="IPR024311">
    <property type="entry name" value="Lipocalin-like"/>
</dbReference>
<feature type="domain" description="Lipocalin-like" evidence="1">
    <location>
        <begin position="24"/>
        <end position="115"/>
    </location>
</feature>
<comment type="caution">
    <text evidence="2">The sequence shown here is derived from an EMBL/GenBank/DDBJ whole genome shotgun (WGS) entry which is preliminary data.</text>
</comment>
<reference evidence="2 3" key="1">
    <citation type="submission" date="2016-01" db="EMBL/GenBank/DDBJ databases">
        <title>The draft genome sequence of Aquimarina sp. RZW4-3-2.</title>
        <authorList>
            <person name="Wang Y."/>
        </authorList>
    </citation>
    <scope>NUCLEOTIDE SEQUENCE [LARGE SCALE GENOMIC DNA]</scope>
    <source>
        <strain evidence="2 3">RZW4-3-2</strain>
    </source>
</reference>
<protein>
    <recommendedName>
        <fullName evidence="1">Lipocalin-like domain-containing protein</fullName>
    </recommendedName>
</protein>
<dbReference type="Pfam" id="PF13648">
    <property type="entry name" value="Lipocalin_4"/>
    <property type="match status" value="1"/>
</dbReference>
<organism evidence="2 3">
    <name type="scientific">Aquimarina aggregata</name>
    <dbReference type="NCBI Taxonomy" id="1642818"/>
    <lineage>
        <taxon>Bacteria</taxon>
        <taxon>Pseudomonadati</taxon>
        <taxon>Bacteroidota</taxon>
        <taxon>Flavobacteriia</taxon>
        <taxon>Flavobacteriales</taxon>
        <taxon>Flavobacteriaceae</taxon>
        <taxon>Aquimarina</taxon>
    </lineage>
</organism>
<evidence type="ECO:0000313" key="3">
    <source>
        <dbReference type="Proteomes" id="UP000076715"/>
    </source>
</evidence>
<sequence length="133" mass="15641">MILIILLHIFGCSKPNPDEFADKMNGYWEIEKVTLSDGTKKEYNFNQSIDFFEIKDSIGIRKKVQPKLDGSFIISKDVETFTLKIEGEQLKIYYKTTLANWVEIIELVEENNMVIKNEAGNVYFYKRYQKIQL</sequence>
<evidence type="ECO:0000313" key="2">
    <source>
        <dbReference type="EMBL" id="KZS38474.1"/>
    </source>
</evidence>
<evidence type="ECO:0000259" key="1">
    <source>
        <dbReference type="Pfam" id="PF13648"/>
    </source>
</evidence>
<dbReference type="EMBL" id="LQRT01000058">
    <property type="protein sequence ID" value="KZS38474.1"/>
    <property type="molecule type" value="Genomic_DNA"/>
</dbReference>
<dbReference type="AlphaFoldDB" id="A0A162X7W0"/>
<dbReference type="Proteomes" id="UP000076715">
    <property type="component" value="Unassembled WGS sequence"/>
</dbReference>
<keyword evidence="3" id="KW-1185">Reference proteome</keyword>
<name>A0A162X7W0_9FLAO</name>
<gene>
    <name evidence="2" type="ORF">AWE51_18165</name>
</gene>
<proteinExistence type="predicted"/>
<accession>A0A162X7W0</accession>